<sequence>MITQQQLDDLEADINDVLQEDSAKLKFSLHFAADRLNDPRNVPPITLEELRVIFDVFIKSHLQTILKENDGFSFTIQCEKSFISIPCIIEHDFDIGKKWVIQQVLTIMRNPKFTAYHKDMIFKV</sequence>
<evidence type="ECO:0000313" key="1">
    <source>
        <dbReference type="EMBL" id="SUQ01578.1"/>
    </source>
</evidence>
<dbReference type="AlphaFoldDB" id="A0A380QSN6"/>
<proteinExistence type="predicted"/>
<organism evidence="1 2">
    <name type="scientific">Yersinia ruckeri</name>
    <dbReference type="NCBI Taxonomy" id="29486"/>
    <lineage>
        <taxon>Bacteria</taxon>
        <taxon>Pseudomonadati</taxon>
        <taxon>Pseudomonadota</taxon>
        <taxon>Gammaproteobacteria</taxon>
        <taxon>Enterobacterales</taxon>
        <taxon>Yersiniaceae</taxon>
        <taxon>Yersinia</taxon>
    </lineage>
</organism>
<keyword evidence="2" id="KW-1185">Reference proteome</keyword>
<evidence type="ECO:0000313" key="2">
    <source>
        <dbReference type="Proteomes" id="UP000255169"/>
    </source>
</evidence>
<accession>A0A380QSN6</accession>
<dbReference type="RefSeq" id="WP_038251553.1">
    <property type="nucleotide sequence ID" value="NZ_CCYO01000004.1"/>
</dbReference>
<dbReference type="OrthoDB" id="6636727at2"/>
<gene>
    <name evidence="1" type="ORF">NCTC10476_02945</name>
</gene>
<dbReference type="EMBL" id="UHJG01000001">
    <property type="protein sequence ID" value="SUQ01578.1"/>
    <property type="molecule type" value="Genomic_DNA"/>
</dbReference>
<name>A0A380QSN6_YERRU</name>
<protein>
    <submittedName>
        <fullName evidence="1">Uncharacterized protein</fullName>
    </submittedName>
</protein>
<dbReference type="GeneID" id="66880386"/>
<reference evidence="1 2" key="1">
    <citation type="submission" date="2018-06" db="EMBL/GenBank/DDBJ databases">
        <authorList>
            <consortium name="Pathogen Informatics"/>
            <person name="Doyle S."/>
        </authorList>
    </citation>
    <scope>NUCLEOTIDE SEQUENCE [LARGE SCALE GENOMIC DNA]</scope>
    <source>
        <strain evidence="1 2">NCTC10476</strain>
    </source>
</reference>
<dbReference type="Proteomes" id="UP000255169">
    <property type="component" value="Unassembled WGS sequence"/>
</dbReference>